<dbReference type="AlphaFoldDB" id="A0A387BB15"/>
<dbReference type="Proteomes" id="UP000278886">
    <property type="component" value="Chromosome"/>
</dbReference>
<sequence length="1185" mass="119617">MRSMRVLVATAVGALLAAGLVSPMATPSAVADALASSSSPASAAAPAAPEANELLAISGADFDPGYIISDELFYDGNAMTQAEIQAFLDAKIGACQNGLCLNVVRVSSISRGADSYCNGYTGSSSESTAAIIFKTQQSCSISAKVLLVLLQKEQGLITHTSPSQSRLDRATGYACSDTAPCAVTTLGLANQIYKAAWQFQAYRISSSFRWYPVGQVSNVLFHPDAARCGSAPVLIRNWATAGLYYYTPYQPNGAALANLGGTGDTCSSYGNRNFFVFWSNWFGSPTKSGPDYLNEFRAANSWLGAQSGPAELVQGSGSMGYRQSFQAGTLYWTSTLGVQVLTGVQLAKYTQIGGPSSQLGWPSGAQIQTSVAGVDGSYQYFQNGTMYWSAVGGAHAVTAGILSAYREAGTASGPFGWPIADQTCASGTSLCAQKFESGTLFGIGATGVRLTPVTQAAWSASGGLDGALGYPTSIAIETSAGGLDGSFQYFQRGTVYETNAYGAYAVAGPMLKAYQARATVSGPLGWPTDVMTCAAGGALCAQRFQHDVLYLNGEAEFSLSSAVAAASAAAGGLTGPLGFPLAAAVSTSANGLSGTYQYFQGGTVYATDARGAYAVTGDLLAAYRERATVSGLGWPTDNAICGGSGCRQDFQEGTLYVTGGTSYVLNGVMEAYYQSIGGAGSVLGVPVGAVVSTSAQGVPGAYQYFAGGTVYWTASTGAHAVTGAMLTAYRAASTVSGSYGWPKGEMSCDAAGACSQAFQGGTLSVTPGAQQVMEAYYQSIGGAGSVLGVPVGAVVSTSAQGVPGAYQYFAGGTVYWTASTGAHAVTGAMLTAYRAASTVSGSYGWPKGEMSCDAAGACSQAFQGGTLSVTPGAQQVMEAYYQSIGGAGSVLGVPVGAVVSTSAQGVPGAYQYFAGGTVYWTASTGAHAVTGAMLTAYRAASTVSGSYGWPKGEMSCDAAGACSQAFQGGTLSVTPGAQQVMEAYYQSIGGAGSVLGVPVGAVVSTSAQGVPGAYQYFAGGTVYWTASTGAHAVTGAMLTAYRAASTVSGSYGWPKGEMSCDAAGACSQAFQGGTLSVTPGAQQVMEAYYQSIGGAGSVLGVPVGAVVSTSAQGVPGAYQYFAGGTVYWTASTGAHAVTGAMLTAYRAASTVSGSYGWPKGEMSCDAAGACSQAFQGGTLSVTPGA</sequence>
<organism evidence="2 3">
    <name type="scientific">Protaetiibacter intestinalis</name>
    <dbReference type="NCBI Taxonomy" id="2419774"/>
    <lineage>
        <taxon>Bacteria</taxon>
        <taxon>Bacillati</taxon>
        <taxon>Actinomycetota</taxon>
        <taxon>Actinomycetes</taxon>
        <taxon>Micrococcales</taxon>
        <taxon>Microbacteriaceae</taxon>
        <taxon>Protaetiibacter</taxon>
    </lineage>
</organism>
<keyword evidence="3" id="KW-1185">Reference proteome</keyword>
<dbReference type="KEGG" id="lyd:D7I47_08755"/>
<dbReference type="InterPro" id="IPR013207">
    <property type="entry name" value="LGFP"/>
</dbReference>
<accession>A0A387BB15</accession>
<proteinExistence type="predicted"/>
<evidence type="ECO:0000256" key="1">
    <source>
        <dbReference type="SAM" id="SignalP"/>
    </source>
</evidence>
<keyword evidence="1" id="KW-0732">Signal</keyword>
<dbReference type="EMBL" id="CP032630">
    <property type="protein sequence ID" value="AYF98336.1"/>
    <property type="molecule type" value="Genomic_DNA"/>
</dbReference>
<gene>
    <name evidence="2" type="ORF">D7I47_08755</name>
</gene>
<evidence type="ECO:0008006" key="4">
    <source>
        <dbReference type="Google" id="ProtNLM"/>
    </source>
</evidence>
<protein>
    <recommendedName>
        <fullName evidence="4">LGFP repeat-containing protein</fullName>
    </recommendedName>
</protein>
<evidence type="ECO:0000313" key="3">
    <source>
        <dbReference type="Proteomes" id="UP000278886"/>
    </source>
</evidence>
<feature type="chain" id="PRO_5039209816" description="LGFP repeat-containing protein" evidence="1">
    <location>
        <begin position="44"/>
        <end position="1185"/>
    </location>
</feature>
<feature type="signal peptide" evidence="1">
    <location>
        <begin position="1"/>
        <end position="43"/>
    </location>
</feature>
<reference evidence="3" key="1">
    <citation type="submission" date="2018-09" db="EMBL/GenBank/DDBJ databases">
        <title>Genome sequencing of strain 2DFWR-13.</title>
        <authorList>
            <person name="Heo J."/>
            <person name="Kim S.-J."/>
            <person name="Kwon S.-W."/>
        </authorList>
    </citation>
    <scope>NUCLEOTIDE SEQUENCE [LARGE SCALE GENOMIC DNA]</scope>
    <source>
        <strain evidence="3">2DFWR-13</strain>
    </source>
</reference>
<name>A0A387BB15_9MICO</name>
<dbReference type="Pfam" id="PF08310">
    <property type="entry name" value="LGFP"/>
    <property type="match status" value="10"/>
</dbReference>
<evidence type="ECO:0000313" key="2">
    <source>
        <dbReference type="EMBL" id="AYF98336.1"/>
    </source>
</evidence>